<protein>
    <submittedName>
        <fullName evidence="1">Uncharacterized protein</fullName>
    </submittedName>
</protein>
<name>A0AAJ0PBZ9_LATCU</name>
<organism evidence="1 2">
    <name type="scientific">Latilactobacillus curvatus JCM 1096 = DSM 20019</name>
    <dbReference type="NCBI Taxonomy" id="1293592"/>
    <lineage>
        <taxon>Bacteria</taxon>
        <taxon>Bacillati</taxon>
        <taxon>Bacillota</taxon>
        <taxon>Bacilli</taxon>
        <taxon>Lactobacillales</taxon>
        <taxon>Lactobacillaceae</taxon>
        <taxon>Latilactobacillus</taxon>
    </lineage>
</organism>
<sequence length="106" mass="12504">MDNYTGKIEALTRSWFDSGEIYEYQIKVIERIHSADEIEFIETKYKWRLKSEKVFNRYVWVDCDGLNFCSADCAYLEDVMTESEFKKLLDGTGLPFEAFERVSADD</sequence>
<dbReference type="AlphaFoldDB" id="A0AAJ0PBZ9"/>
<dbReference type="EMBL" id="AZDL01000070">
    <property type="protein sequence ID" value="KRK90382.1"/>
    <property type="molecule type" value="Genomic_DNA"/>
</dbReference>
<proteinExistence type="predicted"/>
<accession>A0AAJ0PBZ9</accession>
<evidence type="ECO:0000313" key="1">
    <source>
        <dbReference type="EMBL" id="KRK90382.1"/>
    </source>
</evidence>
<comment type="caution">
    <text evidence="1">The sequence shown here is derived from an EMBL/GenBank/DDBJ whole genome shotgun (WGS) entry which is preliminary data.</text>
</comment>
<dbReference type="Proteomes" id="UP000050828">
    <property type="component" value="Unassembled WGS sequence"/>
</dbReference>
<evidence type="ECO:0000313" key="2">
    <source>
        <dbReference type="Proteomes" id="UP000050828"/>
    </source>
</evidence>
<gene>
    <name evidence="1" type="ORF">FC08_GL001539</name>
</gene>
<reference evidence="1 2" key="1">
    <citation type="journal article" date="2015" name="Genome Announc.">
        <title>Expanding the biotechnology potential of lactobacilli through comparative genomics of 213 strains and associated genera.</title>
        <authorList>
            <person name="Sun Z."/>
            <person name="Harris H.M."/>
            <person name="McCann A."/>
            <person name="Guo C."/>
            <person name="Argimon S."/>
            <person name="Zhang W."/>
            <person name="Yang X."/>
            <person name="Jeffery I.B."/>
            <person name="Cooney J.C."/>
            <person name="Kagawa T.F."/>
            <person name="Liu W."/>
            <person name="Song Y."/>
            <person name="Salvetti E."/>
            <person name="Wrobel A."/>
            <person name="Rasinkangas P."/>
            <person name="Parkhill J."/>
            <person name="Rea M.C."/>
            <person name="O'Sullivan O."/>
            <person name="Ritari J."/>
            <person name="Douillard F.P."/>
            <person name="Paul Ross R."/>
            <person name="Yang R."/>
            <person name="Briner A.E."/>
            <person name="Felis G.E."/>
            <person name="de Vos W.M."/>
            <person name="Barrangou R."/>
            <person name="Klaenhammer T.R."/>
            <person name="Caufield P.W."/>
            <person name="Cui Y."/>
            <person name="Zhang H."/>
            <person name="O'Toole P.W."/>
        </authorList>
    </citation>
    <scope>NUCLEOTIDE SEQUENCE [LARGE SCALE GENOMIC DNA]</scope>
    <source>
        <strain evidence="1 2">DSM 20019</strain>
    </source>
</reference>